<dbReference type="AlphaFoldDB" id="A0AA37USD8"/>
<feature type="binding site" evidence="1">
    <location>
        <begin position="175"/>
        <end position="180"/>
    </location>
    <ligand>
        <name>prenylated FMN</name>
        <dbReference type="ChEBI" id="CHEBI:87746"/>
    </ligand>
</feature>
<comment type="catalytic activity">
    <reaction evidence="1">
        <text>(E)-cinnamate + H(+) = styrene + CO2</text>
        <dbReference type="Rhea" id="RHEA:46920"/>
        <dbReference type="ChEBI" id="CHEBI:15378"/>
        <dbReference type="ChEBI" id="CHEBI:15669"/>
        <dbReference type="ChEBI" id="CHEBI:16526"/>
        <dbReference type="ChEBI" id="CHEBI:27452"/>
        <dbReference type="EC" id="4.1.1.102"/>
    </reaction>
</comment>
<feature type="binding site" evidence="1">
    <location>
        <position position="397"/>
    </location>
    <ligand>
        <name>prenylated FMN</name>
        <dbReference type="ChEBI" id="CHEBI:87746"/>
    </ligand>
</feature>
<dbReference type="InterPro" id="IPR002830">
    <property type="entry name" value="UbiD"/>
</dbReference>
<accession>A0AA37USD8</accession>
<dbReference type="PANTHER" id="PTHR30108:SF17">
    <property type="entry name" value="FERULIC ACID DECARBOXYLASE 1"/>
    <property type="match status" value="1"/>
</dbReference>
<dbReference type="InterPro" id="IPR049381">
    <property type="entry name" value="UbiD-like_C"/>
</dbReference>
<proteinExistence type="inferred from homology"/>
<evidence type="ECO:0000259" key="4">
    <source>
        <dbReference type="Pfam" id="PF20696"/>
    </source>
</evidence>
<keyword evidence="1" id="KW-0479">Metal-binding</keyword>
<dbReference type="Gene3D" id="3.40.1670.10">
    <property type="entry name" value="UbiD C-terminal domain-like"/>
    <property type="match status" value="1"/>
</dbReference>
<dbReference type="GO" id="GO:0005737">
    <property type="term" value="C:cytoplasm"/>
    <property type="evidence" value="ECO:0007669"/>
    <property type="project" value="UniProtKB-SubCell"/>
</dbReference>
<keyword evidence="1" id="KW-0464">Manganese</keyword>
<comment type="subcellular location">
    <subcellularLocation>
        <location evidence="1">Cytoplasm</location>
    </subcellularLocation>
</comment>
<dbReference type="HAMAP" id="MF_01983">
    <property type="entry name" value="UbiD_FDC"/>
    <property type="match status" value="1"/>
</dbReference>
<evidence type="ECO:0000313" key="6">
    <source>
        <dbReference type="Proteomes" id="UP001055115"/>
    </source>
</evidence>
<keyword evidence="1" id="KW-0210">Decarboxylase</keyword>
<name>A0AA37USD8_9PEZI</name>
<feature type="domain" description="3-octaprenyl-4-hydroxybenzoate carboxy-lyase-like C-terminal" evidence="4">
    <location>
        <begin position="337"/>
        <end position="466"/>
    </location>
</feature>
<protein>
    <recommendedName>
        <fullName evidence="1">Ferulic acid decarboxylase 1</fullName>
        <ecNumber evidence="1">4.1.1.102</ecNumber>
    </recommendedName>
    <alternativeName>
        <fullName evidence="1">Phenacrylate decarboxylase</fullName>
    </alternativeName>
</protein>
<keyword evidence="1" id="KW-0963">Cytoplasm</keyword>
<comment type="function">
    <text evidence="1">Catalyzes the reversible decarboxylation of aromatic carboxylic acids like ferulic acid, p-coumaric acid or cinnamic acid, producing the corresponding vinyl derivatives 4-vinylphenol, 4-vinylguaiacol, and styrene, respectively, which play the role of aroma metabolites.</text>
</comment>
<dbReference type="InterPro" id="IPR049383">
    <property type="entry name" value="UbiD-like_N"/>
</dbReference>
<feature type="domain" description="3-octaprenyl-4-hydroxybenzoate carboxy-lyase-like N-terminal" evidence="3">
    <location>
        <begin position="35"/>
        <end position="115"/>
    </location>
</feature>
<dbReference type="NCBIfam" id="TIGR00148">
    <property type="entry name" value="UbiD family decarboxylase"/>
    <property type="match status" value="1"/>
</dbReference>
<dbReference type="EC" id="4.1.1.102" evidence="1"/>
<feature type="binding site" evidence="1">
    <location>
        <position position="240"/>
    </location>
    <ligand>
        <name>prenylated FMN</name>
        <dbReference type="ChEBI" id="CHEBI:87746"/>
    </ligand>
</feature>
<dbReference type="SUPFAM" id="SSF50475">
    <property type="entry name" value="FMN-binding split barrel"/>
    <property type="match status" value="1"/>
</dbReference>
<keyword evidence="1" id="KW-0456">Lyase</keyword>
<evidence type="ECO:0000259" key="2">
    <source>
        <dbReference type="Pfam" id="PF01977"/>
    </source>
</evidence>
<organism evidence="5 6">
    <name type="scientific">Colletotrichum spaethianum</name>
    <dbReference type="NCBI Taxonomy" id="700344"/>
    <lineage>
        <taxon>Eukaryota</taxon>
        <taxon>Fungi</taxon>
        <taxon>Dikarya</taxon>
        <taxon>Ascomycota</taxon>
        <taxon>Pezizomycotina</taxon>
        <taxon>Sordariomycetes</taxon>
        <taxon>Hypocreomycetidae</taxon>
        <taxon>Glomerellales</taxon>
        <taxon>Glomerellaceae</taxon>
        <taxon>Colletotrichum</taxon>
        <taxon>Colletotrichum spaethianum species complex</taxon>
    </lineage>
</organism>
<comment type="caution">
    <text evidence="5">The sequence shown here is derived from an EMBL/GenBank/DDBJ whole genome shotgun (WGS) entry which is preliminary data.</text>
</comment>
<dbReference type="GO" id="GO:0046872">
    <property type="term" value="F:metal ion binding"/>
    <property type="evidence" value="ECO:0007669"/>
    <property type="project" value="UniProtKB-KW"/>
</dbReference>
<dbReference type="Proteomes" id="UP001055115">
    <property type="component" value="Unassembled WGS sequence"/>
</dbReference>
<evidence type="ECO:0000313" key="5">
    <source>
        <dbReference type="EMBL" id="GKT49743.1"/>
    </source>
</evidence>
<feature type="domain" description="3-octaprenyl-4-hydroxybenzoate carboxy-lyase-like Rift-related" evidence="2">
    <location>
        <begin position="126"/>
        <end position="324"/>
    </location>
</feature>
<dbReference type="SUPFAM" id="SSF143968">
    <property type="entry name" value="UbiD C-terminal domain-like"/>
    <property type="match status" value="1"/>
</dbReference>
<keyword evidence="6" id="KW-1185">Reference proteome</keyword>
<dbReference type="GO" id="GO:0046281">
    <property type="term" value="P:cinnamic acid catabolic process"/>
    <property type="evidence" value="ECO:0007669"/>
    <property type="project" value="UniProtKB-UniRule"/>
</dbReference>
<comment type="catalytic activity">
    <reaction evidence="1">
        <text>(E)-ferulate + H(+) = 2-methoxy-4-vinylphenol + CO2</text>
        <dbReference type="Rhea" id="RHEA:33807"/>
        <dbReference type="ChEBI" id="CHEBI:15378"/>
        <dbReference type="ChEBI" id="CHEBI:16526"/>
        <dbReference type="ChEBI" id="CHEBI:29749"/>
        <dbReference type="ChEBI" id="CHEBI:42438"/>
        <dbReference type="EC" id="4.1.1.102"/>
    </reaction>
</comment>
<comment type="similarity">
    <text evidence="1">Belongs to the UbiD family. UbiD-like/FDC subfamily.</text>
</comment>
<evidence type="ECO:0000259" key="3">
    <source>
        <dbReference type="Pfam" id="PF20695"/>
    </source>
</evidence>
<dbReference type="GO" id="GO:0016831">
    <property type="term" value="F:carboxy-lyase activity"/>
    <property type="evidence" value="ECO:0007669"/>
    <property type="project" value="UniProtKB-UniRule"/>
</dbReference>
<comment type="caution">
    <text evidence="1">Lacks conserved residue(s) required for the propagation of feature annotation.</text>
</comment>
<dbReference type="GO" id="GO:0033494">
    <property type="term" value="P:ferulate metabolic process"/>
    <property type="evidence" value="ECO:0007669"/>
    <property type="project" value="UniProtKB-UniRule"/>
</dbReference>
<sequence length="507" mass="56479">MYYRLGLSTKQGTTSQARINQVDPVEAQLDFRKFIDILRQDNDLVDISQEVDPHLEVGAIVRRVSELNDKAPLFNNVKGACNGMWRIFGNAAGLRQGEIKKFGRITRNLGLPPDKAKPLPTIALPTGPCKENKVFGDDIDLEALPVPFLHKNDGGKYLATYGIHVLQTPGKSWTNWSIFRGMVHDKNHLVCLVVSGKHNSIIRDLWLKEGKTEMPWALALGVPPIASIVASMPVPEGVSESQYVGAITGRSLKLVKCGLNDLMVPANSEIVLEGTMSFTKTAPEGPFGDYLAIVFDKEARPGPLFKVEAITYRNDPILPISCPGNIVDESHTTAQLAAPELLLLCQEHGLPIKEAFAPVETLATWCALQVDTDGLREMHTNSATFCRKLGEIAFSNKSCMLINHKLLVGDDIDVYNWNKVMRAFATRCRPGHDDHHFEDVRSHPLTPYMSQFPNIPRRGGKVVSDCILASEYERPRDFNHVDFDHSYPDDVKRKVLGNWSMMGFSER</sequence>
<feature type="binding site" evidence="1">
    <location>
        <position position="240"/>
    </location>
    <ligand>
        <name>Mn(2+)</name>
        <dbReference type="ChEBI" id="CHEBI:29035"/>
    </ligand>
</feature>
<dbReference type="InterPro" id="IPR032903">
    <property type="entry name" value="FDC-like"/>
</dbReference>
<dbReference type="Gene3D" id="1.20.5.4570">
    <property type="match status" value="1"/>
</dbReference>
<comment type="cofactor">
    <cofactor evidence="1">
        <name>Mn(2+)</name>
        <dbReference type="ChEBI" id="CHEBI:29035"/>
    </cofactor>
</comment>
<reference evidence="5 6" key="1">
    <citation type="submission" date="2022-03" db="EMBL/GenBank/DDBJ databases">
        <title>Genome data of Colletotrichum spp.</title>
        <authorList>
            <person name="Utami Y.D."/>
            <person name="Hiruma K."/>
        </authorList>
    </citation>
    <scope>NUCLEOTIDE SEQUENCE [LARGE SCALE GENOMIC DNA]</scope>
    <source>
        <strain evidence="5 6">MAFF 239500</strain>
    </source>
</reference>
<dbReference type="InterPro" id="IPR048304">
    <property type="entry name" value="UbiD_Rift_dom"/>
</dbReference>
<dbReference type="Pfam" id="PF20696">
    <property type="entry name" value="UbiD_C"/>
    <property type="match status" value="1"/>
</dbReference>
<feature type="binding site" evidence="1">
    <location>
        <position position="175"/>
    </location>
    <ligand>
        <name>Mn(2+)</name>
        <dbReference type="ChEBI" id="CHEBI:29035"/>
    </ligand>
</feature>
<gene>
    <name evidence="1" type="primary">FDC1</name>
    <name evidence="5" type="ORF">ColSpa_09924</name>
</gene>
<dbReference type="Pfam" id="PF01977">
    <property type="entry name" value="UbiD"/>
    <property type="match status" value="1"/>
</dbReference>
<comment type="cofactor">
    <cofactor evidence="1">
        <name>prenylated FMN</name>
        <dbReference type="ChEBI" id="CHEBI:87746"/>
    </cofactor>
    <text evidence="1">Binds 1 prenylated FMN per subunit.</text>
</comment>
<dbReference type="Pfam" id="PF20695">
    <property type="entry name" value="UbiD_N"/>
    <property type="match status" value="1"/>
</dbReference>
<dbReference type="PANTHER" id="PTHR30108">
    <property type="entry name" value="3-OCTAPRENYL-4-HYDROXYBENZOATE CARBOXY-LYASE-RELATED"/>
    <property type="match status" value="1"/>
</dbReference>
<comment type="catalytic activity">
    <reaction evidence="1">
        <text>(E)-4-coumarate + H(+) = 4-vinylphenol + CO2</text>
        <dbReference type="Rhea" id="RHEA:33227"/>
        <dbReference type="ChEBI" id="CHEBI:1883"/>
        <dbReference type="ChEBI" id="CHEBI:12876"/>
        <dbReference type="ChEBI" id="CHEBI:15378"/>
        <dbReference type="ChEBI" id="CHEBI:16526"/>
        <dbReference type="EC" id="4.1.1.102"/>
    </reaction>
</comment>
<evidence type="ECO:0000256" key="1">
    <source>
        <dbReference type="HAMAP-Rule" id="MF_03196"/>
    </source>
</evidence>
<comment type="subunit">
    <text evidence="1">Homodimer. May form higher order oligomers.</text>
</comment>
<feature type="binding site" evidence="1">
    <location>
        <position position="198"/>
    </location>
    <ligand>
        <name>Mn(2+)</name>
        <dbReference type="ChEBI" id="CHEBI:29035"/>
    </ligand>
</feature>
<dbReference type="EMBL" id="BQXU01000031">
    <property type="protein sequence ID" value="GKT49743.1"/>
    <property type="molecule type" value="Genomic_DNA"/>
</dbReference>